<gene>
    <name evidence="2" type="ORF">PtA15_6A827</name>
</gene>
<keyword evidence="3" id="KW-1185">Reference proteome</keyword>
<protein>
    <submittedName>
        <fullName evidence="2">Uncharacterized protein</fullName>
    </submittedName>
</protein>
<accession>A0ABY7CQZ2</accession>
<sequence>MACRWNIPGDYGPGFDSCKGDDVPRPMGEYKLANGSIFTWHQDDGNPPPPGVPGKVKSCSKIAPPGSLYADGRGNLP</sequence>
<reference evidence="2" key="1">
    <citation type="submission" date="2022-10" db="EMBL/GenBank/DDBJ databases">
        <title>Puccinia triticina Genome sequencing and assembly.</title>
        <authorList>
            <person name="Li C."/>
        </authorList>
    </citation>
    <scope>NUCLEOTIDE SEQUENCE</scope>
    <source>
        <strain evidence="2">Pt15</strain>
    </source>
</reference>
<evidence type="ECO:0000313" key="2">
    <source>
        <dbReference type="EMBL" id="WAQ86195.1"/>
    </source>
</evidence>
<feature type="region of interest" description="Disordered" evidence="1">
    <location>
        <begin position="41"/>
        <end position="77"/>
    </location>
</feature>
<evidence type="ECO:0000256" key="1">
    <source>
        <dbReference type="SAM" id="MobiDB-lite"/>
    </source>
</evidence>
<dbReference type="EMBL" id="CP110426">
    <property type="protein sequence ID" value="WAQ86195.1"/>
    <property type="molecule type" value="Genomic_DNA"/>
</dbReference>
<dbReference type="Proteomes" id="UP001164743">
    <property type="component" value="Chromosome 6A"/>
</dbReference>
<evidence type="ECO:0000313" key="3">
    <source>
        <dbReference type="Proteomes" id="UP001164743"/>
    </source>
</evidence>
<dbReference type="RefSeq" id="XP_053021750.1">
    <property type="nucleotide sequence ID" value="XM_053170572.1"/>
</dbReference>
<organism evidence="2 3">
    <name type="scientific">Puccinia triticina</name>
    <dbReference type="NCBI Taxonomy" id="208348"/>
    <lineage>
        <taxon>Eukaryota</taxon>
        <taxon>Fungi</taxon>
        <taxon>Dikarya</taxon>
        <taxon>Basidiomycota</taxon>
        <taxon>Pucciniomycotina</taxon>
        <taxon>Pucciniomycetes</taxon>
        <taxon>Pucciniales</taxon>
        <taxon>Pucciniaceae</taxon>
        <taxon>Puccinia</taxon>
    </lineage>
</organism>
<name>A0ABY7CQZ2_9BASI</name>
<dbReference type="GeneID" id="77811467"/>
<proteinExistence type="predicted"/>